<evidence type="ECO:0000256" key="6">
    <source>
        <dbReference type="ARBA" id="ARBA00022989"/>
    </source>
</evidence>
<keyword evidence="2" id="KW-0813">Transport</keyword>
<feature type="transmembrane region" description="Helical" evidence="9">
    <location>
        <begin position="14"/>
        <end position="37"/>
    </location>
</feature>
<dbReference type="InterPro" id="IPR055348">
    <property type="entry name" value="DctQ"/>
</dbReference>
<dbReference type="AlphaFoldDB" id="A0A1M6JZS0"/>
<comment type="subcellular location">
    <subcellularLocation>
        <location evidence="1">Cell inner membrane</location>
        <topology evidence="1">Multi-pass membrane protein</topology>
    </subcellularLocation>
</comment>
<proteinExistence type="inferred from homology"/>
<feature type="transmembrane region" description="Helical" evidence="9">
    <location>
        <begin position="128"/>
        <end position="146"/>
    </location>
</feature>
<keyword evidence="6 9" id="KW-1133">Transmembrane helix</keyword>
<sequence length="165" mass="18319">MKSVFSFLGKVEELTLSLTFLGLALVAVVQVFCRYALDISFTWFEEAGRYIGIFATFLGASLGVKYGSHFAMDLLVSNAKPVVRRILQFVIGLLCGSAMLILTRYGFDLVIKNYNFGNTSAAMQMPMYLAYLPIPVFAGLMGIRFYRQAWLALLGKPLTNGEQNS</sequence>
<dbReference type="GO" id="GO:0005886">
    <property type="term" value="C:plasma membrane"/>
    <property type="evidence" value="ECO:0007669"/>
    <property type="project" value="UniProtKB-SubCell"/>
</dbReference>
<evidence type="ECO:0000313" key="11">
    <source>
        <dbReference type="EMBL" id="SHJ52092.1"/>
    </source>
</evidence>
<organism evidence="11 12">
    <name type="scientific">Malonomonas rubra DSM 5091</name>
    <dbReference type="NCBI Taxonomy" id="1122189"/>
    <lineage>
        <taxon>Bacteria</taxon>
        <taxon>Pseudomonadati</taxon>
        <taxon>Thermodesulfobacteriota</taxon>
        <taxon>Desulfuromonadia</taxon>
        <taxon>Desulfuromonadales</taxon>
        <taxon>Geopsychrobacteraceae</taxon>
        <taxon>Malonomonas</taxon>
    </lineage>
</organism>
<evidence type="ECO:0000256" key="8">
    <source>
        <dbReference type="ARBA" id="ARBA00038436"/>
    </source>
</evidence>
<evidence type="ECO:0000259" key="10">
    <source>
        <dbReference type="Pfam" id="PF04290"/>
    </source>
</evidence>
<gene>
    <name evidence="11" type="ORF">SAMN02745165_02582</name>
</gene>
<name>A0A1M6JZS0_MALRU</name>
<dbReference type="EMBL" id="FQZT01000009">
    <property type="protein sequence ID" value="SHJ52092.1"/>
    <property type="molecule type" value="Genomic_DNA"/>
</dbReference>
<feature type="transmembrane region" description="Helical" evidence="9">
    <location>
        <begin position="49"/>
        <end position="66"/>
    </location>
</feature>
<dbReference type="GO" id="GO:0015740">
    <property type="term" value="P:C4-dicarboxylate transport"/>
    <property type="evidence" value="ECO:0007669"/>
    <property type="project" value="TreeGrafter"/>
</dbReference>
<keyword evidence="4" id="KW-0997">Cell inner membrane</keyword>
<dbReference type="OrthoDB" id="9791324at2"/>
<evidence type="ECO:0000313" key="12">
    <source>
        <dbReference type="Proteomes" id="UP000184171"/>
    </source>
</evidence>
<evidence type="ECO:0000256" key="2">
    <source>
        <dbReference type="ARBA" id="ARBA00022448"/>
    </source>
</evidence>
<dbReference type="PANTHER" id="PTHR35011">
    <property type="entry name" value="2,3-DIKETO-L-GULONATE TRAP TRANSPORTER SMALL PERMEASE PROTEIN YIAM"/>
    <property type="match status" value="1"/>
</dbReference>
<comment type="similarity">
    <text evidence="8">Belongs to the TRAP transporter small permease family.</text>
</comment>
<keyword evidence="7 9" id="KW-0472">Membrane</keyword>
<evidence type="ECO:0000256" key="1">
    <source>
        <dbReference type="ARBA" id="ARBA00004429"/>
    </source>
</evidence>
<dbReference type="STRING" id="1122189.SAMN02745165_02582"/>
<dbReference type="RefSeq" id="WP_072909147.1">
    <property type="nucleotide sequence ID" value="NZ_FQZT01000009.1"/>
</dbReference>
<keyword evidence="12" id="KW-1185">Reference proteome</keyword>
<reference evidence="11 12" key="1">
    <citation type="submission" date="2016-11" db="EMBL/GenBank/DDBJ databases">
        <authorList>
            <person name="Jaros S."/>
            <person name="Januszkiewicz K."/>
            <person name="Wedrychowicz H."/>
        </authorList>
    </citation>
    <scope>NUCLEOTIDE SEQUENCE [LARGE SCALE GENOMIC DNA]</scope>
    <source>
        <strain evidence="11 12">DSM 5091</strain>
    </source>
</reference>
<dbReference type="Pfam" id="PF04290">
    <property type="entry name" value="DctQ"/>
    <property type="match status" value="1"/>
</dbReference>
<evidence type="ECO:0000256" key="3">
    <source>
        <dbReference type="ARBA" id="ARBA00022475"/>
    </source>
</evidence>
<dbReference type="InterPro" id="IPR007387">
    <property type="entry name" value="TRAP_DctQ"/>
</dbReference>
<dbReference type="GO" id="GO:0022857">
    <property type="term" value="F:transmembrane transporter activity"/>
    <property type="evidence" value="ECO:0007669"/>
    <property type="project" value="TreeGrafter"/>
</dbReference>
<accession>A0A1M6JZS0</accession>
<dbReference type="PANTHER" id="PTHR35011:SF2">
    <property type="entry name" value="2,3-DIKETO-L-GULONATE TRAP TRANSPORTER SMALL PERMEASE PROTEIN YIAM"/>
    <property type="match status" value="1"/>
</dbReference>
<dbReference type="Proteomes" id="UP000184171">
    <property type="component" value="Unassembled WGS sequence"/>
</dbReference>
<evidence type="ECO:0000256" key="5">
    <source>
        <dbReference type="ARBA" id="ARBA00022692"/>
    </source>
</evidence>
<protein>
    <submittedName>
        <fullName evidence="11">C4-dicarboxylate transporter, DctQ subunit</fullName>
    </submittedName>
</protein>
<evidence type="ECO:0000256" key="7">
    <source>
        <dbReference type="ARBA" id="ARBA00023136"/>
    </source>
</evidence>
<keyword evidence="3" id="KW-1003">Cell membrane</keyword>
<keyword evidence="5 9" id="KW-0812">Transmembrane</keyword>
<feature type="transmembrane region" description="Helical" evidence="9">
    <location>
        <begin position="86"/>
        <end position="107"/>
    </location>
</feature>
<evidence type="ECO:0000256" key="4">
    <source>
        <dbReference type="ARBA" id="ARBA00022519"/>
    </source>
</evidence>
<feature type="domain" description="Tripartite ATP-independent periplasmic transporters DctQ component" evidence="10">
    <location>
        <begin position="23"/>
        <end position="153"/>
    </location>
</feature>
<evidence type="ECO:0000256" key="9">
    <source>
        <dbReference type="SAM" id="Phobius"/>
    </source>
</evidence>